<sequence>MSELFGRNPAAEIEYWAKLAFWSIEEGVTLSYGYDPRVVTWVFLRDSGHPSAWRYANRLSQALRARDMGHLGDRNVPTDFIRWAKSLSLSFAPEVAQAVINNSKTKKIANQSSEDGLNPKVRQTLLKLVLGMAAAYHGYNPKKPCGSVPGEIKRELDRVGIKLDVDTIRKWLAEAADEFGDLITIGCNGS</sequence>
<evidence type="ECO:0000313" key="1">
    <source>
        <dbReference type="EMBL" id="AWN44003.1"/>
    </source>
</evidence>
<dbReference type="OrthoDB" id="7108001at2"/>
<gene>
    <name evidence="1" type="ORF">DK389_30245</name>
</gene>
<keyword evidence="2" id="KW-1185">Reference proteome</keyword>
<evidence type="ECO:0000313" key="2">
    <source>
        <dbReference type="Proteomes" id="UP000245926"/>
    </source>
</evidence>
<dbReference type="AlphaFoldDB" id="A0A2U8WD27"/>
<dbReference type="EMBL" id="CP029550">
    <property type="protein sequence ID" value="AWN44003.1"/>
    <property type="molecule type" value="Genomic_DNA"/>
</dbReference>
<name>A0A2U8WD27_9HYPH</name>
<dbReference type="Proteomes" id="UP000245926">
    <property type="component" value="Chromosome"/>
</dbReference>
<proteinExistence type="predicted"/>
<protein>
    <submittedName>
        <fullName evidence="1">Uncharacterized protein</fullName>
    </submittedName>
</protein>
<organism evidence="1 2">
    <name type="scientific">Methylobacterium durans</name>
    <dbReference type="NCBI Taxonomy" id="2202825"/>
    <lineage>
        <taxon>Bacteria</taxon>
        <taxon>Pseudomonadati</taxon>
        <taxon>Pseudomonadota</taxon>
        <taxon>Alphaproteobacteria</taxon>
        <taxon>Hyphomicrobiales</taxon>
        <taxon>Methylobacteriaceae</taxon>
        <taxon>Methylobacterium</taxon>
    </lineage>
</organism>
<reference evidence="2" key="1">
    <citation type="submission" date="2018-05" db="EMBL/GenBank/DDBJ databases">
        <title>Complete Genome Sequence of Methylobacterium sp. 17SD2-17.</title>
        <authorList>
            <person name="Srinivasan S."/>
        </authorList>
    </citation>
    <scope>NUCLEOTIDE SEQUENCE [LARGE SCALE GENOMIC DNA]</scope>
    <source>
        <strain evidence="2">17SD2-17</strain>
    </source>
</reference>
<dbReference type="KEGG" id="mets:DK389_30245"/>
<accession>A0A2U8WD27</accession>